<reference evidence="12 13" key="1">
    <citation type="submission" date="2022-05" db="EMBL/GenBank/DDBJ databases">
        <authorList>
            <consortium name="Genoscope - CEA"/>
            <person name="William W."/>
        </authorList>
    </citation>
    <scope>NUCLEOTIDE SEQUENCE [LARGE SCALE GENOMIC DNA]</scope>
</reference>
<evidence type="ECO:0000256" key="4">
    <source>
        <dbReference type="ARBA" id="ARBA00022989"/>
    </source>
</evidence>
<evidence type="ECO:0000256" key="7">
    <source>
        <dbReference type="ARBA" id="ARBA00023170"/>
    </source>
</evidence>
<dbReference type="PROSITE" id="PS50262">
    <property type="entry name" value="G_PROTEIN_RECEP_F1_2"/>
    <property type="match status" value="2"/>
</dbReference>
<comment type="subcellular location">
    <subcellularLocation>
        <location evidence="1">Membrane</location>
        <topology evidence="1">Multi-pass membrane protein</topology>
    </subcellularLocation>
</comment>
<feature type="transmembrane region" description="Helical" evidence="10">
    <location>
        <begin position="30"/>
        <end position="51"/>
    </location>
</feature>
<proteinExistence type="inferred from homology"/>
<keyword evidence="6 10" id="KW-0472">Membrane</keyword>
<dbReference type="InterPro" id="IPR017452">
    <property type="entry name" value="GPCR_Rhodpsn_7TM"/>
</dbReference>
<feature type="transmembrane region" description="Helical" evidence="10">
    <location>
        <begin position="358"/>
        <end position="377"/>
    </location>
</feature>
<dbReference type="CDD" id="cd00637">
    <property type="entry name" value="7tm_classA_rhodopsin-like"/>
    <property type="match status" value="1"/>
</dbReference>
<dbReference type="SUPFAM" id="SSF81321">
    <property type="entry name" value="Family A G protein-coupled receptor-like"/>
    <property type="match status" value="2"/>
</dbReference>
<dbReference type="SMART" id="SM01381">
    <property type="entry name" value="7TM_GPCR_Srsx"/>
    <property type="match status" value="1"/>
</dbReference>
<feature type="transmembrane region" description="Helical" evidence="10">
    <location>
        <begin position="325"/>
        <end position="346"/>
    </location>
</feature>
<dbReference type="PANTHER" id="PTHR24240">
    <property type="entry name" value="OPSIN"/>
    <property type="match status" value="1"/>
</dbReference>
<keyword evidence="8 9" id="KW-0807">Transducer</keyword>
<dbReference type="InterPro" id="IPR050125">
    <property type="entry name" value="GPCR_opsins"/>
</dbReference>
<feature type="transmembrane region" description="Helical" evidence="10">
    <location>
        <begin position="181"/>
        <end position="199"/>
    </location>
</feature>
<protein>
    <recommendedName>
        <fullName evidence="11">G-protein coupled receptors family 1 profile domain-containing protein</fullName>
    </recommendedName>
</protein>
<evidence type="ECO:0000256" key="5">
    <source>
        <dbReference type="ARBA" id="ARBA00023040"/>
    </source>
</evidence>
<evidence type="ECO:0000256" key="1">
    <source>
        <dbReference type="ARBA" id="ARBA00004141"/>
    </source>
</evidence>
<name>A0AAU9X0H9_9CNID</name>
<dbReference type="GO" id="GO:0004983">
    <property type="term" value="F:neuropeptide Y receptor activity"/>
    <property type="evidence" value="ECO:0007669"/>
    <property type="project" value="InterPro"/>
</dbReference>
<evidence type="ECO:0000313" key="12">
    <source>
        <dbReference type="EMBL" id="CAH3132769.1"/>
    </source>
</evidence>
<feature type="domain" description="G-protein coupled receptors family 1 profile" evidence="11">
    <location>
        <begin position="120"/>
        <end position="374"/>
    </location>
</feature>
<organism evidence="12 13">
    <name type="scientific">Pocillopora meandrina</name>
    <dbReference type="NCBI Taxonomy" id="46732"/>
    <lineage>
        <taxon>Eukaryota</taxon>
        <taxon>Metazoa</taxon>
        <taxon>Cnidaria</taxon>
        <taxon>Anthozoa</taxon>
        <taxon>Hexacorallia</taxon>
        <taxon>Scleractinia</taxon>
        <taxon>Astrocoeniina</taxon>
        <taxon>Pocilloporidae</taxon>
        <taxon>Pocillopora</taxon>
    </lineage>
</organism>
<evidence type="ECO:0000313" key="13">
    <source>
        <dbReference type="Proteomes" id="UP001159428"/>
    </source>
</evidence>
<keyword evidence="4 10" id="KW-1133">Transmembrane helix</keyword>
<keyword evidence="5 9" id="KW-0297">G-protein coupled receptor</keyword>
<evidence type="ECO:0000256" key="9">
    <source>
        <dbReference type="RuleBase" id="RU000688"/>
    </source>
</evidence>
<dbReference type="AlphaFoldDB" id="A0AAU9X0H9"/>
<feature type="transmembrane region" description="Helical" evidence="10">
    <location>
        <begin position="63"/>
        <end position="83"/>
    </location>
</feature>
<dbReference type="Proteomes" id="UP001159428">
    <property type="component" value="Unassembled WGS sequence"/>
</dbReference>
<accession>A0AAU9X0H9</accession>
<evidence type="ECO:0000256" key="6">
    <source>
        <dbReference type="ARBA" id="ARBA00023136"/>
    </source>
</evidence>
<feature type="transmembrane region" description="Helical" evidence="10">
    <location>
        <begin position="263"/>
        <end position="286"/>
    </location>
</feature>
<dbReference type="InterPro" id="IPR000276">
    <property type="entry name" value="GPCR_Rhodpsn"/>
</dbReference>
<dbReference type="Gene3D" id="1.20.1070.10">
    <property type="entry name" value="Rhodopsin 7-helix transmembrane proteins"/>
    <property type="match status" value="2"/>
</dbReference>
<evidence type="ECO:0000256" key="8">
    <source>
        <dbReference type="ARBA" id="ARBA00023224"/>
    </source>
</evidence>
<dbReference type="EMBL" id="CALNXJ010000027">
    <property type="protein sequence ID" value="CAH3132769.1"/>
    <property type="molecule type" value="Genomic_DNA"/>
</dbReference>
<dbReference type="GO" id="GO:0016020">
    <property type="term" value="C:membrane"/>
    <property type="evidence" value="ECO:0007669"/>
    <property type="project" value="UniProtKB-SubCell"/>
</dbReference>
<dbReference type="Pfam" id="PF00001">
    <property type="entry name" value="7tm_1"/>
    <property type="match status" value="1"/>
</dbReference>
<gene>
    <name evidence="12" type="ORF">PMEA_00015181</name>
</gene>
<keyword evidence="7 9" id="KW-0675">Receptor</keyword>
<evidence type="ECO:0000256" key="3">
    <source>
        <dbReference type="ARBA" id="ARBA00022692"/>
    </source>
</evidence>
<keyword evidence="13" id="KW-1185">Reference proteome</keyword>
<keyword evidence="3 9" id="KW-0812">Transmembrane</keyword>
<dbReference type="InterPro" id="IPR000611">
    <property type="entry name" value="NPY_rcpt"/>
</dbReference>
<sequence>MDNVNANVVQNGVGAPWFHRTDIDVLKSCFIVVCFFLIIWGPVGLGGFVIIVGEHIPHEVLKLSVYLLLSSSVVDPIIYAIMITTKMSQTTSQDRVTRSRAEISLEVTFAILVCLTSVIGNVLVVYVVNKYSEMQTITNILIHNLALTDIIMATLNMPFWITSVCLGKWNLSQEWCKVSASAQLTMVLSSLFIMGLIALNRYLKVVKRSLYIKFFPSKRVAWLYCGLVWLVSVLFATPPLYGWGKMKFDSDFFVCTFNWKQGHVSFVIVLLGFFYVTMFATFYTYWKIYQTVKESTDNVHANVVQNGVGAPKFHRTDIHVLKSSLTVVCFFLITWIPKALCSFIIIGGGHIPREVTKVSAYLLFSSSVVNPIIYGIMNPQFKKAFKKAFSCGRYGNGNEDPSHARVVAVMIHPRSNKT</sequence>
<dbReference type="PRINTS" id="PR01012">
    <property type="entry name" value="NRPEPTIDEYR"/>
</dbReference>
<feature type="domain" description="G-protein coupled receptors family 1 profile" evidence="11">
    <location>
        <begin position="1"/>
        <end position="79"/>
    </location>
</feature>
<feature type="transmembrane region" description="Helical" evidence="10">
    <location>
        <begin position="103"/>
        <end position="128"/>
    </location>
</feature>
<evidence type="ECO:0000256" key="10">
    <source>
        <dbReference type="SAM" id="Phobius"/>
    </source>
</evidence>
<evidence type="ECO:0000256" key="2">
    <source>
        <dbReference type="ARBA" id="ARBA00010663"/>
    </source>
</evidence>
<dbReference type="PRINTS" id="PR00237">
    <property type="entry name" value="GPCRRHODOPSN"/>
</dbReference>
<dbReference type="PROSITE" id="PS00237">
    <property type="entry name" value="G_PROTEIN_RECEP_F1_1"/>
    <property type="match status" value="1"/>
</dbReference>
<feature type="transmembrane region" description="Helical" evidence="10">
    <location>
        <begin position="140"/>
        <end position="161"/>
    </location>
</feature>
<evidence type="ECO:0000259" key="11">
    <source>
        <dbReference type="PROSITE" id="PS50262"/>
    </source>
</evidence>
<feature type="transmembrane region" description="Helical" evidence="10">
    <location>
        <begin position="220"/>
        <end position="243"/>
    </location>
</feature>
<comment type="caution">
    <text evidence="12">The sequence shown here is derived from an EMBL/GenBank/DDBJ whole genome shotgun (WGS) entry which is preliminary data.</text>
</comment>
<comment type="similarity">
    <text evidence="2 9">Belongs to the G-protein coupled receptor 1 family.</text>
</comment>